<name>A0A4C1UN77_EUMVA</name>
<dbReference type="Proteomes" id="UP000299102">
    <property type="component" value="Unassembled WGS sequence"/>
</dbReference>
<comment type="caution">
    <text evidence="2">The sequence shown here is derived from an EMBL/GenBank/DDBJ whole genome shotgun (WGS) entry which is preliminary data.</text>
</comment>
<evidence type="ECO:0000256" key="1">
    <source>
        <dbReference type="SAM" id="MobiDB-lite"/>
    </source>
</evidence>
<feature type="region of interest" description="Disordered" evidence="1">
    <location>
        <begin position="72"/>
        <end position="91"/>
    </location>
</feature>
<sequence length="103" mass="11175">MLGQMQARAARVNGRAACSDGGIYASAVLGLAVRQYLDILSHIFRNGFFNYCGNYSLNIGGKKRLLFQTRSSPSAGVSAGGGRARQSRPPRRTYLLRVRGPNL</sequence>
<organism evidence="2 3">
    <name type="scientific">Eumeta variegata</name>
    <name type="common">Bagworm moth</name>
    <name type="synonym">Eumeta japonica</name>
    <dbReference type="NCBI Taxonomy" id="151549"/>
    <lineage>
        <taxon>Eukaryota</taxon>
        <taxon>Metazoa</taxon>
        <taxon>Ecdysozoa</taxon>
        <taxon>Arthropoda</taxon>
        <taxon>Hexapoda</taxon>
        <taxon>Insecta</taxon>
        <taxon>Pterygota</taxon>
        <taxon>Neoptera</taxon>
        <taxon>Endopterygota</taxon>
        <taxon>Lepidoptera</taxon>
        <taxon>Glossata</taxon>
        <taxon>Ditrysia</taxon>
        <taxon>Tineoidea</taxon>
        <taxon>Psychidae</taxon>
        <taxon>Oiketicinae</taxon>
        <taxon>Eumeta</taxon>
    </lineage>
</organism>
<accession>A0A4C1UN77</accession>
<proteinExistence type="predicted"/>
<protein>
    <submittedName>
        <fullName evidence="2">Uncharacterized protein</fullName>
    </submittedName>
</protein>
<dbReference type="EMBL" id="BGZK01000193">
    <property type="protein sequence ID" value="GBP27442.1"/>
    <property type="molecule type" value="Genomic_DNA"/>
</dbReference>
<evidence type="ECO:0000313" key="3">
    <source>
        <dbReference type="Proteomes" id="UP000299102"/>
    </source>
</evidence>
<evidence type="ECO:0000313" key="2">
    <source>
        <dbReference type="EMBL" id="GBP27442.1"/>
    </source>
</evidence>
<dbReference type="AlphaFoldDB" id="A0A4C1UN77"/>
<gene>
    <name evidence="2" type="ORF">EVAR_17144_1</name>
</gene>
<reference evidence="2 3" key="1">
    <citation type="journal article" date="2019" name="Commun. Biol.">
        <title>The bagworm genome reveals a unique fibroin gene that provides high tensile strength.</title>
        <authorList>
            <person name="Kono N."/>
            <person name="Nakamura H."/>
            <person name="Ohtoshi R."/>
            <person name="Tomita M."/>
            <person name="Numata K."/>
            <person name="Arakawa K."/>
        </authorList>
    </citation>
    <scope>NUCLEOTIDE SEQUENCE [LARGE SCALE GENOMIC DNA]</scope>
</reference>
<keyword evidence="3" id="KW-1185">Reference proteome</keyword>